<dbReference type="Pfam" id="PF00254">
    <property type="entry name" value="FKBP_C"/>
    <property type="match status" value="1"/>
</dbReference>
<keyword evidence="6" id="KW-0732">Signal</keyword>
<dbReference type="PANTHER" id="PTHR43811">
    <property type="entry name" value="FKBP-TYPE PEPTIDYL-PROLYL CIS-TRANS ISOMERASE FKPA"/>
    <property type="match status" value="1"/>
</dbReference>
<feature type="signal peptide" evidence="6">
    <location>
        <begin position="1"/>
        <end position="19"/>
    </location>
</feature>
<organism evidence="8">
    <name type="scientific">Corethron hystrix</name>
    <dbReference type="NCBI Taxonomy" id="216773"/>
    <lineage>
        <taxon>Eukaryota</taxon>
        <taxon>Sar</taxon>
        <taxon>Stramenopiles</taxon>
        <taxon>Ochrophyta</taxon>
        <taxon>Bacillariophyta</taxon>
        <taxon>Coscinodiscophyceae</taxon>
        <taxon>Corethrophycidae</taxon>
        <taxon>Corethrales</taxon>
        <taxon>Corethraceae</taxon>
        <taxon>Corethron</taxon>
    </lineage>
</organism>
<dbReference type="InterPro" id="IPR046357">
    <property type="entry name" value="PPIase_dom_sf"/>
</dbReference>
<evidence type="ECO:0000256" key="6">
    <source>
        <dbReference type="SAM" id="SignalP"/>
    </source>
</evidence>
<gene>
    <name evidence="8" type="ORF">CHYS00102_LOCUS28753</name>
</gene>
<sequence length="204" mass="21410">MISLKSCILAAIVLEVANGFSPSSPSRKAFVTSPQTTQLDASRSDFLRIVATTGALSLTTQISTVFPALADGATTTSPSGVVIEVLKTGDGPKPEVGQLAGIRFKAIVKETGNKIDDVFDTPEPYYTRVGSGGLIKGVEEVIPKMRVGDRWTLTVPGNLAFGPKGRPSSAGKPRVPSNATVIFEIEMVSLPGLEPELIDIIGDV</sequence>
<keyword evidence="4 5" id="KW-0413">Isomerase</keyword>
<feature type="domain" description="PPIase FKBP-type" evidence="7">
    <location>
        <begin position="97"/>
        <end position="191"/>
    </location>
</feature>
<evidence type="ECO:0000256" key="4">
    <source>
        <dbReference type="ARBA" id="ARBA00023235"/>
    </source>
</evidence>
<dbReference type="EMBL" id="HBFR01039322">
    <property type="protein sequence ID" value="CAD8901534.1"/>
    <property type="molecule type" value="Transcribed_RNA"/>
</dbReference>
<feature type="chain" id="PRO_5031495978" description="peptidylprolyl isomerase" evidence="6">
    <location>
        <begin position="20"/>
        <end position="204"/>
    </location>
</feature>
<dbReference type="SUPFAM" id="SSF54534">
    <property type="entry name" value="FKBP-like"/>
    <property type="match status" value="1"/>
</dbReference>
<dbReference type="EC" id="5.2.1.8" evidence="2 5"/>
<evidence type="ECO:0000256" key="3">
    <source>
        <dbReference type="ARBA" id="ARBA00023110"/>
    </source>
</evidence>
<reference evidence="8" key="1">
    <citation type="submission" date="2021-01" db="EMBL/GenBank/DDBJ databases">
        <authorList>
            <person name="Corre E."/>
            <person name="Pelletier E."/>
            <person name="Niang G."/>
            <person name="Scheremetjew M."/>
            <person name="Finn R."/>
            <person name="Kale V."/>
            <person name="Holt S."/>
            <person name="Cochrane G."/>
            <person name="Meng A."/>
            <person name="Brown T."/>
            <person name="Cohen L."/>
        </authorList>
    </citation>
    <scope>NUCLEOTIDE SEQUENCE</scope>
    <source>
        <strain evidence="8">308</strain>
    </source>
</reference>
<proteinExistence type="predicted"/>
<dbReference type="GO" id="GO:0003755">
    <property type="term" value="F:peptidyl-prolyl cis-trans isomerase activity"/>
    <property type="evidence" value="ECO:0007669"/>
    <property type="project" value="UniProtKB-KW"/>
</dbReference>
<evidence type="ECO:0000256" key="2">
    <source>
        <dbReference type="ARBA" id="ARBA00013194"/>
    </source>
</evidence>
<evidence type="ECO:0000256" key="1">
    <source>
        <dbReference type="ARBA" id="ARBA00000971"/>
    </source>
</evidence>
<dbReference type="InterPro" id="IPR001179">
    <property type="entry name" value="PPIase_FKBP_dom"/>
</dbReference>
<accession>A0A7S1G1K6</accession>
<evidence type="ECO:0000256" key="5">
    <source>
        <dbReference type="PROSITE-ProRule" id="PRU00277"/>
    </source>
</evidence>
<protein>
    <recommendedName>
        <fullName evidence="2 5">peptidylprolyl isomerase</fullName>
        <ecNumber evidence="2 5">5.2.1.8</ecNumber>
    </recommendedName>
</protein>
<comment type="catalytic activity">
    <reaction evidence="1 5">
        <text>[protein]-peptidylproline (omega=180) = [protein]-peptidylproline (omega=0)</text>
        <dbReference type="Rhea" id="RHEA:16237"/>
        <dbReference type="Rhea" id="RHEA-COMP:10747"/>
        <dbReference type="Rhea" id="RHEA-COMP:10748"/>
        <dbReference type="ChEBI" id="CHEBI:83833"/>
        <dbReference type="ChEBI" id="CHEBI:83834"/>
        <dbReference type="EC" id="5.2.1.8"/>
    </reaction>
</comment>
<evidence type="ECO:0000313" key="8">
    <source>
        <dbReference type="EMBL" id="CAD8901534.1"/>
    </source>
</evidence>
<dbReference type="AlphaFoldDB" id="A0A7S1G1K6"/>
<name>A0A7S1G1K6_9STRA</name>
<dbReference type="PROSITE" id="PS50059">
    <property type="entry name" value="FKBP_PPIASE"/>
    <property type="match status" value="1"/>
</dbReference>
<dbReference type="PANTHER" id="PTHR43811:SF19">
    <property type="entry name" value="39 KDA FK506-BINDING NUCLEAR PROTEIN"/>
    <property type="match status" value="1"/>
</dbReference>
<evidence type="ECO:0000259" key="7">
    <source>
        <dbReference type="PROSITE" id="PS50059"/>
    </source>
</evidence>
<keyword evidence="3 5" id="KW-0697">Rotamase</keyword>
<dbReference type="Gene3D" id="3.10.50.40">
    <property type="match status" value="1"/>
</dbReference>